<feature type="chain" id="PRO_5045300107" evidence="2">
    <location>
        <begin position="37"/>
        <end position="308"/>
    </location>
</feature>
<evidence type="ECO:0000256" key="1">
    <source>
        <dbReference type="SAM" id="MobiDB-lite"/>
    </source>
</evidence>
<dbReference type="Proteomes" id="UP001597045">
    <property type="component" value="Unassembled WGS sequence"/>
</dbReference>
<name>A0ABW3MFF2_9PSEU</name>
<feature type="signal peptide" evidence="2">
    <location>
        <begin position="1"/>
        <end position="36"/>
    </location>
</feature>
<proteinExistence type="predicted"/>
<evidence type="ECO:0000313" key="4">
    <source>
        <dbReference type="Proteomes" id="UP001597045"/>
    </source>
</evidence>
<keyword evidence="2" id="KW-0732">Signal</keyword>
<accession>A0ABW3MFF2</accession>
<sequence>MKRSTVRTPTRPFHRRLVRLLLTLVMLLVGAPVAHAAPADYLQVADQGDPQHIPVLMFRQRHTVLTEGNGNPDTFVSYARNVAEFEWVDAGGTHWVVVAPAVSRWEDQSRIALIDLYHRDANGDLHLVDPAGNPLLEKDGTPVDWRTSATPSYAWDLSQETDPEIVKALRSGQMHSERTAYWFLRNRMNGANNLVHIGLSEKIPCNRGSNCQAHVKSEWFPEIEPMKFLTDQTSRAMLRAKRNSAEAKEKLRNGDSSDTFVENGVNKWREIGMPTDSGTAAKMGGRIFNSSGTSPPQGAGARALAEGV</sequence>
<comment type="caution">
    <text evidence="3">The sequence shown here is derived from an EMBL/GenBank/DDBJ whole genome shotgun (WGS) entry which is preliminary data.</text>
</comment>
<evidence type="ECO:0000313" key="3">
    <source>
        <dbReference type="EMBL" id="MFD1047755.1"/>
    </source>
</evidence>
<dbReference type="EMBL" id="JBHTIS010001234">
    <property type="protein sequence ID" value="MFD1047755.1"/>
    <property type="molecule type" value="Genomic_DNA"/>
</dbReference>
<keyword evidence="4" id="KW-1185">Reference proteome</keyword>
<feature type="non-terminal residue" evidence="3">
    <location>
        <position position="308"/>
    </location>
</feature>
<gene>
    <name evidence="3" type="ORF">ACFQ1S_20550</name>
</gene>
<reference evidence="4" key="1">
    <citation type="journal article" date="2019" name="Int. J. Syst. Evol. Microbiol.">
        <title>The Global Catalogue of Microorganisms (GCM) 10K type strain sequencing project: providing services to taxonomists for standard genome sequencing and annotation.</title>
        <authorList>
            <consortium name="The Broad Institute Genomics Platform"/>
            <consortium name="The Broad Institute Genome Sequencing Center for Infectious Disease"/>
            <person name="Wu L."/>
            <person name="Ma J."/>
        </authorList>
    </citation>
    <scope>NUCLEOTIDE SEQUENCE [LARGE SCALE GENOMIC DNA]</scope>
    <source>
        <strain evidence="4">JCM 31486</strain>
    </source>
</reference>
<protein>
    <submittedName>
        <fullName evidence="3">Uncharacterized protein</fullName>
    </submittedName>
</protein>
<organism evidence="3 4">
    <name type="scientific">Kibdelosporangium lantanae</name>
    <dbReference type="NCBI Taxonomy" id="1497396"/>
    <lineage>
        <taxon>Bacteria</taxon>
        <taxon>Bacillati</taxon>
        <taxon>Actinomycetota</taxon>
        <taxon>Actinomycetes</taxon>
        <taxon>Pseudonocardiales</taxon>
        <taxon>Pseudonocardiaceae</taxon>
        <taxon>Kibdelosporangium</taxon>
    </lineage>
</organism>
<feature type="region of interest" description="Disordered" evidence="1">
    <location>
        <begin position="287"/>
        <end position="308"/>
    </location>
</feature>
<evidence type="ECO:0000256" key="2">
    <source>
        <dbReference type="SAM" id="SignalP"/>
    </source>
</evidence>